<evidence type="ECO:0000259" key="2">
    <source>
        <dbReference type="Pfam" id="PF03313"/>
    </source>
</evidence>
<dbReference type="KEGG" id="pgm:PGRAT_17910"/>
<dbReference type="PANTHER" id="PTHR30501">
    <property type="entry name" value="UPF0597 PROTEIN YHAM"/>
    <property type="match status" value="1"/>
</dbReference>
<dbReference type="Pfam" id="PF03313">
    <property type="entry name" value="SDH_alpha"/>
    <property type="match status" value="1"/>
</dbReference>
<name>A0A089MCT5_9BACL</name>
<dbReference type="RefSeq" id="WP_025709098.1">
    <property type="nucleotide sequence ID" value="NZ_CP009287.1"/>
</dbReference>
<reference evidence="3 4" key="1">
    <citation type="submission" date="2014-08" db="EMBL/GenBank/DDBJ databases">
        <title>Comparative genomics of the Paenibacillus odorifer group.</title>
        <authorList>
            <person name="den Bakker H.C."/>
            <person name="Tsai Y.-C."/>
            <person name="Martin N."/>
            <person name="Korlach J."/>
            <person name="Wiedmann M."/>
        </authorList>
    </citation>
    <scope>NUCLEOTIDE SEQUENCE [LARGE SCALE GENOMIC DNA]</scope>
    <source>
        <strain evidence="3 4">DSM 15220</strain>
    </source>
</reference>
<dbReference type="EMBL" id="CP009287">
    <property type="protein sequence ID" value="AIQ69293.1"/>
    <property type="molecule type" value="Genomic_DNA"/>
</dbReference>
<protein>
    <recommendedName>
        <fullName evidence="1">UPF0597 protein PGRAT_17910</fullName>
    </recommendedName>
</protein>
<dbReference type="GO" id="GO:0080146">
    <property type="term" value="F:L-cysteine desulfhydrase activity"/>
    <property type="evidence" value="ECO:0007669"/>
    <property type="project" value="TreeGrafter"/>
</dbReference>
<keyword evidence="4" id="KW-1185">Reference proteome</keyword>
<gene>
    <name evidence="3" type="ORF">PGRAT_17910</name>
</gene>
<comment type="similarity">
    <text evidence="1">Belongs to the UPF0597 family.</text>
</comment>
<sequence length="429" mass="44793">MSSLLEILHKEVVPAEGCTEPIAVAYAVSLAAELLKEEITFIKLQLSGNIIKNAMGVGIPGTGQTGLPIAAALGAVVGRSHKELEILSNLTPAELKQANELLDRGLLEVELKDTPEKLYIEARVYSPNHTATAIIAGEHTHIDFLALDGEKITPPKSKADCGKPGLSDSGAYAGSVDRIFEFIDAVPFQDISFLLEGARMNKAISEEGLRGNYGLQVGKKMSQKSAVNLFGNDIASRIIAATAAASDARMDGSAMPVMTTAGSGNQGIACTLPVIALAELLGKDKEMLARALALSNLVTVHIKHYIGRLSPLCGSGIAGGVGANSGIIYLMGGSLAQIKHGIQNTIASLSGMICDGAKSTCALKISTSTNAAIQAATLAMNDIAPTTKDGVIFEEVEDTIRNMERLVQEGLADTDTAILNIMLSKGGVM</sequence>
<evidence type="ECO:0000313" key="4">
    <source>
        <dbReference type="Proteomes" id="UP000029500"/>
    </source>
</evidence>
<dbReference type="Proteomes" id="UP000029500">
    <property type="component" value="Chromosome"/>
</dbReference>
<evidence type="ECO:0000313" key="3">
    <source>
        <dbReference type="EMBL" id="AIQ69293.1"/>
    </source>
</evidence>
<feature type="domain" description="Serine dehydratase-like alpha subunit" evidence="2">
    <location>
        <begin position="82"/>
        <end position="420"/>
    </location>
</feature>
<dbReference type="InterPro" id="IPR021144">
    <property type="entry name" value="UPF0597"/>
</dbReference>
<dbReference type="HAMAP" id="MF_01845">
    <property type="entry name" value="UPF0597"/>
    <property type="match status" value="1"/>
</dbReference>
<dbReference type="HOGENOM" id="CLU_051840_0_0_9"/>
<dbReference type="PANTHER" id="PTHR30501:SF2">
    <property type="entry name" value="UPF0597 PROTEIN YHAM"/>
    <property type="match status" value="1"/>
</dbReference>
<dbReference type="PIRSF" id="PIRSF006054">
    <property type="entry name" value="UCP006054"/>
    <property type="match status" value="1"/>
</dbReference>
<dbReference type="eggNOG" id="COG3681">
    <property type="taxonomic scope" value="Bacteria"/>
</dbReference>
<dbReference type="OrthoDB" id="41906at2"/>
<dbReference type="InterPro" id="IPR005130">
    <property type="entry name" value="Ser_deHydtase-like_asu"/>
</dbReference>
<accession>A0A089MCT5</accession>
<proteinExistence type="inferred from homology"/>
<dbReference type="GO" id="GO:0019450">
    <property type="term" value="P:L-cysteine catabolic process to pyruvate"/>
    <property type="evidence" value="ECO:0007669"/>
    <property type="project" value="TreeGrafter"/>
</dbReference>
<dbReference type="AlphaFoldDB" id="A0A089MCT5"/>
<evidence type="ECO:0000256" key="1">
    <source>
        <dbReference type="HAMAP-Rule" id="MF_01845"/>
    </source>
</evidence>
<organism evidence="3 4">
    <name type="scientific">Paenibacillus graminis</name>
    <dbReference type="NCBI Taxonomy" id="189425"/>
    <lineage>
        <taxon>Bacteria</taxon>
        <taxon>Bacillati</taxon>
        <taxon>Bacillota</taxon>
        <taxon>Bacilli</taxon>
        <taxon>Bacillales</taxon>
        <taxon>Paenibacillaceae</taxon>
        <taxon>Paenibacillus</taxon>
    </lineage>
</organism>